<feature type="signal peptide" evidence="2">
    <location>
        <begin position="1"/>
        <end position="17"/>
    </location>
</feature>
<dbReference type="Proteomes" id="UP001160148">
    <property type="component" value="Unassembled WGS sequence"/>
</dbReference>
<protein>
    <recommendedName>
        <fullName evidence="5">Glycoprotein</fullName>
    </recommendedName>
</protein>
<name>A0AAV0WYQ0_9HEMI</name>
<dbReference type="EMBL" id="CARXXK010000003">
    <property type="protein sequence ID" value="CAI6361170.1"/>
    <property type="molecule type" value="Genomic_DNA"/>
</dbReference>
<proteinExistence type="predicted"/>
<feature type="transmembrane region" description="Helical" evidence="1">
    <location>
        <begin position="536"/>
        <end position="561"/>
    </location>
</feature>
<evidence type="ECO:0000256" key="2">
    <source>
        <dbReference type="SAM" id="SignalP"/>
    </source>
</evidence>
<dbReference type="Pfam" id="PF24664">
    <property type="entry name" value="Monjiviricetes_fusion"/>
    <property type="match status" value="1"/>
</dbReference>
<evidence type="ECO:0000313" key="3">
    <source>
        <dbReference type="EMBL" id="CAI6361170.1"/>
    </source>
</evidence>
<evidence type="ECO:0000256" key="1">
    <source>
        <dbReference type="SAM" id="Phobius"/>
    </source>
</evidence>
<comment type="caution">
    <text evidence="3">The sequence shown here is derived from an EMBL/GenBank/DDBJ whole genome shotgun (WGS) entry which is preliminary data.</text>
</comment>
<dbReference type="AlphaFoldDB" id="A0AAV0WYQ0"/>
<organism evidence="3 4">
    <name type="scientific">Macrosiphum euphorbiae</name>
    <name type="common">potato aphid</name>
    <dbReference type="NCBI Taxonomy" id="13131"/>
    <lineage>
        <taxon>Eukaryota</taxon>
        <taxon>Metazoa</taxon>
        <taxon>Ecdysozoa</taxon>
        <taxon>Arthropoda</taxon>
        <taxon>Hexapoda</taxon>
        <taxon>Insecta</taxon>
        <taxon>Pterygota</taxon>
        <taxon>Neoptera</taxon>
        <taxon>Paraneoptera</taxon>
        <taxon>Hemiptera</taxon>
        <taxon>Sternorrhyncha</taxon>
        <taxon>Aphidomorpha</taxon>
        <taxon>Aphidoidea</taxon>
        <taxon>Aphididae</taxon>
        <taxon>Macrosiphini</taxon>
        <taxon>Macrosiphum</taxon>
    </lineage>
</organism>
<evidence type="ECO:0000313" key="4">
    <source>
        <dbReference type="Proteomes" id="UP001160148"/>
    </source>
</evidence>
<accession>A0AAV0WYQ0</accession>
<sequence>MYFQRIITFSLIQQTLGFIAYDCGGPKINITAFNSLKVEFCDLPTEVNVQPIQRIQLLQKTDTYSIPYKSCSIIINYFISRCSVLEDAQMVENGYFTEISELGSSRCSEIHQRLIYHLPLGGGGVITGLKINETRLFATTIAGYIDRNGNCKGTTFTSDKGTWQDVIVQANYKIFLTTGVAIVNSKENTLILSTGTSFKLTDQYGIDAYKGEVIWDLNIYDCNTHEFTILYDGPASLITSIKNKHTYLVESDQIVFALTSIRQTYACHIPVIQTEHPQLNILTDSQFFNFFKTKSISPQNTDLMAYINKKFVYIENRLKLSITDLYTDLLHKQCELERKVLQHKFCLATYSLSEFAYSMGEGPGFTAIKAGEIIYLIKCKAVEVEIIYKNLCYDELPVTYNNKSYFMAPKTRTLQKYGTEIDCNHLLPSAFHLDGEWFSITSKINEVKKPQTLKPSTEWTWTYKSPEHLMTAGIYTHNTMKAFQQYLVLPQEIEASQKNLARQTMGLSVMDQRLNLNSLIDENTISNLVDTKLKKMWGWFTVFGEFVSGLLGIFFICKIILTCVNTGLNISILYQTFGWSLKLMAGIFSSITHYIMHNEHQQQQQQQQHEEQENSLYNIDRNQVQGIEMQNSSFRPHIKNPTKLYPNVKKISI</sequence>
<keyword evidence="1" id="KW-0812">Transmembrane</keyword>
<feature type="chain" id="PRO_5043987378" description="Glycoprotein" evidence="2">
    <location>
        <begin position="18"/>
        <end position="653"/>
    </location>
</feature>
<keyword evidence="4" id="KW-1185">Reference proteome</keyword>
<evidence type="ECO:0008006" key="5">
    <source>
        <dbReference type="Google" id="ProtNLM"/>
    </source>
</evidence>
<keyword evidence="2" id="KW-0732">Signal</keyword>
<gene>
    <name evidence="3" type="ORF">MEUPH1_LOCUS16381</name>
</gene>
<reference evidence="3 4" key="1">
    <citation type="submission" date="2023-01" db="EMBL/GenBank/DDBJ databases">
        <authorList>
            <person name="Whitehead M."/>
        </authorList>
    </citation>
    <scope>NUCLEOTIDE SEQUENCE [LARGE SCALE GENOMIC DNA]</scope>
</reference>
<keyword evidence="1" id="KW-1133">Transmembrane helix</keyword>
<keyword evidence="1" id="KW-0472">Membrane</keyword>